<dbReference type="InterPro" id="IPR008266">
    <property type="entry name" value="Tyr_kinase_AS"/>
</dbReference>
<gene>
    <name evidence="3" type="ORF">BD310DRAFT_1043017</name>
</gene>
<feature type="compositionally biased region" description="Basic and acidic residues" evidence="1">
    <location>
        <begin position="693"/>
        <end position="702"/>
    </location>
</feature>
<evidence type="ECO:0000313" key="4">
    <source>
        <dbReference type="Proteomes" id="UP000292082"/>
    </source>
</evidence>
<protein>
    <recommendedName>
        <fullName evidence="2">Fungal-type protein kinase domain-containing protein</fullName>
    </recommendedName>
</protein>
<dbReference type="AlphaFoldDB" id="A0A4Q9PCH9"/>
<dbReference type="EMBL" id="ML145248">
    <property type="protein sequence ID" value="TBU52510.1"/>
    <property type="molecule type" value="Genomic_DNA"/>
</dbReference>
<accession>A0A4Q9PCH9</accession>
<organism evidence="3 4">
    <name type="scientific">Dichomitus squalens</name>
    <dbReference type="NCBI Taxonomy" id="114155"/>
    <lineage>
        <taxon>Eukaryota</taxon>
        <taxon>Fungi</taxon>
        <taxon>Dikarya</taxon>
        <taxon>Basidiomycota</taxon>
        <taxon>Agaricomycotina</taxon>
        <taxon>Agaricomycetes</taxon>
        <taxon>Polyporales</taxon>
        <taxon>Polyporaceae</taxon>
        <taxon>Dichomitus</taxon>
    </lineage>
</organism>
<feature type="region of interest" description="Disordered" evidence="1">
    <location>
        <begin position="693"/>
        <end position="825"/>
    </location>
</feature>
<dbReference type="InterPro" id="IPR040976">
    <property type="entry name" value="Pkinase_fungal"/>
</dbReference>
<dbReference type="PROSITE" id="PS00109">
    <property type="entry name" value="PROTEIN_KINASE_TYR"/>
    <property type="match status" value="1"/>
</dbReference>
<evidence type="ECO:0000256" key="1">
    <source>
        <dbReference type="SAM" id="MobiDB-lite"/>
    </source>
</evidence>
<feature type="domain" description="Fungal-type protein kinase" evidence="2">
    <location>
        <begin position="365"/>
        <end position="579"/>
    </location>
</feature>
<dbReference type="Proteomes" id="UP000292082">
    <property type="component" value="Unassembled WGS sequence"/>
</dbReference>
<dbReference type="GO" id="GO:0004672">
    <property type="term" value="F:protein kinase activity"/>
    <property type="evidence" value="ECO:0007669"/>
    <property type="project" value="InterPro"/>
</dbReference>
<dbReference type="Pfam" id="PF17667">
    <property type="entry name" value="Pkinase_fungal"/>
    <property type="match status" value="1"/>
</dbReference>
<dbReference type="SUPFAM" id="SSF56112">
    <property type="entry name" value="Protein kinase-like (PK-like)"/>
    <property type="match status" value="1"/>
</dbReference>
<evidence type="ECO:0000313" key="3">
    <source>
        <dbReference type="EMBL" id="TBU52510.1"/>
    </source>
</evidence>
<reference evidence="3 4" key="1">
    <citation type="submission" date="2019-01" db="EMBL/GenBank/DDBJ databases">
        <title>Draft genome sequences of three monokaryotic isolates of the white-rot basidiomycete fungus Dichomitus squalens.</title>
        <authorList>
            <consortium name="DOE Joint Genome Institute"/>
            <person name="Lopez S.C."/>
            <person name="Andreopoulos B."/>
            <person name="Pangilinan J."/>
            <person name="Lipzen A."/>
            <person name="Riley R."/>
            <person name="Ahrendt S."/>
            <person name="Ng V."/>
            <person name="Barry K."/>
            <person name="Daum C."/>
            <person name="Grigoriev I.V."/>
            <person name="Hilden K.S."/>
            <person name="Makela M.R."/>
            <person name="de Vries R.P."/>
        </authorList>
    </citation>
    <scope>NUCLEOTIDE SEQUENCE [LARGE SCALE GENOMIC DNA]</scope>
    <source>
        <strain evidence="3 4">CBS 464.89</strain>
    </source>
</reference>
<sequence>MNVHTCIIAGFESFQYPNAPKSDESNEGYTASEDQGYYDTPQDIDQDFLANHLRSPTTFVATHSMLADVAKIMDAVTDNAMRREAAASLLNAISKTLHGSLSPSTREKHRKRSRVPVGKLGHLTFFVNYCEKEERDAPELVGVYNADDLRGQDDVDGMHRRIPYHRIEALVEVKPDRRRGGHRQTVSCAHRHHAARPDRPAIYCLVIEPGWYQVIFSDPTGVVVSPRNEWTDLRLLAAYIYSHYYPPRDRHLWDDSVSWISGETPHQPPTWMVRCHGRSYTHGRLLFAGYPWGRRTTVFQVTDRQGGEIIIKDTYRRRVRRWKEQDILVHIHEDGDLPGVVRLTWAGPVRTGNKMLTYGARGDEEARRKERMVLLDSGCSLVRAKTVNDLLEAIYDVLEVHRTVLRERKVLHRDMSINNILMYPKRADVGGRAMSRKAPIFIKDVLGGSQRPRTERLPACLVIDYDYAAQIEDVDELKQRTGTPLYIARSVSLGMVLIDLASNFGTPMPTLTGDALHLYTTAYGQERYDRYNEDPVARTCHGGCPPTRDSEGELELPDLPAFVHRPEHDVESVYWTMIYALLRAQPATAPRELDLSAASASVWKTLLSHYIPGEKYARSDEKRHEVMSRTKQEWLDLFHATMEDVALLLWRITLHVRAEYALWNWEGNPQPDHLHEAVQRLIMQYLVDHRDNPIQLDPDHLRPTHPRSTNQGDTPTPTQLSWTQANGVTGNHTASRVGSRRAASGNQGSDEGSRHTATGKSAAKGATAVGGPSSKSKQPRDQAKASQPVPNNCELEAQAERQEAISQQQASEGSLRCSHVPHVAR</sequence>
<feature type="compositionally biased region" description="Low complexity" evidence="1">
    <location>
        <begin position="756"/>
        <end position="771"/>
    </location>
</feature>
<keyword evidence="4" id="KW-1185">Reference proteome</keyword>
<proteinExistence type="predicted"/>
<feature type="region of interest" description="Disordered" evidence="1">
    <location>
        <begin position="17"/>
        <end position="37"/>
    </location>
</feature>
<evidence type="ECO:0000259" key="2">
    <source>
        <dbReference type="Pfam" id="PF17667"/>
    </source>
</evidence>
<name>A0A4Q9PCH9_9APHY</name>
<dbReference type="InterPro" id="IPR011009">
    <property type="entry name" value="Kinase-like_dom_sf"/>
</dbReference>
<feature type="compositionally biased region" description="Polar residues" evidence="1">
    <location>
        <begin position="706"/>
        <end position="736"/>
    </location>
</feature>